<feature type="region of interest" description="Disordered" evidence="2">
    <location>
        <begin position="1210"/>
        <end position="1235"/>
    </location>
</feature>
<feature type="compositionally biased region" description="Basic residues" evidence="2">
    <location>
        <begin position="387"/>
        <end position="398"/>
    </location>
</feature>
<feature type="region of interest" description="Disordered" evidence="2">
    <location>
        <begin position="1458"/>
        <end position="1481"/>
    </location>
</feature>
<dbReference type="PANTHER" id="PTHR14164:SF12">
    <property type="entry name" value="PERICENTRIOLAR MATERIAL 1 PROTEIN"/>
    <property type="match status" value="1"/>
</dbReference>
<name>A0A6L2PML4_COPFO</name>
<gene>
    <name evidence="4" type="ORF">Cfor_12852</name>
</gene>
<dbReference type="EMBL" id="BLKM01000294">
    <property type="protein sequence ID" value="GFG31287.1"/>
    <property type="molecule type" value="Genomic_DNA"/>
</dbReference>
<dbReference type="GO" id="GO:0034451">
    <property type="term" value="C:centriolar satellite"/>
    <property type="evidence" value="ECO:0007669"/>
    <property type="project" value="TreeGrafter"/>
</dbReference>
<accession>A0A6L2PML4</accession>
<feature type="compositionally biased region" description="Polar residues" evidence="2">
    <location>
        <begin position="1966"/>
        <end position="1981"/>
    </location>
</feature>
<dbReference type="InterPro" id="IPR031446">
    <property type="entry name" value="PCM1_C"/>
</dbReference>
<dbReference type="GO" id="GO:1905515">
    <property type="term" value="P:non-motile cilium assembly"/>
    <property type="evidence" value="ECO:0007669"/>
    <property type="project" value="TreeGrafter"/>
</dbReference>
<evidence type="ECO:0000256" key="1">
    <source>
        <dbReference type="SAM" id="Coils"/>
    </source>
</evidence>
<evidence type="ECO:0000313" key="5">
    <source>
        <dbReference type="Proteomes" id="UP000502823"/>
    </source>
</evidence>
<protein>
    <recommendedName>
        <fullName evidence="3">Pericentriolar material 1 protein C-terminal domain-containing protein</fullName>
    </recommendedName>
</protein>
<feature type="region of interest" description="Disordered" evidence="2">
    <location>
        <begin position="1142"/>
        <end position="1196"/>
    </location>
</feature>
<feature type="region of interest" description="Disordered" evidence="2">
    <location>
        <begin position="1055"/>
        <end position="1094"/>
    </location>
</feature>
<feature type="region of interest" description="Disordered" evidence="2">
    <location>
        <begin position="501"/>
        <end position="520"/>
    </location>
</feature>
<feature type="region of interest" description="Disordered" evidence="2">
    <location>
        <begin position="1966"/>
        <end position="1994"/>
    </location>
</feature>
<feature type="region of interest" description="Disordered" evidence="2">
    <location>
        <begin position="763"/>
        <end position="801"/>
    </location>
</feature>
<feature type="compositionally biased region" description="Low complexity" evidence="2">
    <location>
        <begin position="1882"/>
        <end position="1892"/>
    </location>
</feature>
<feature type="compositionally biased region" description="Basic and acidic residues" evidence="2">
    <location>
        <begin position="504"/>
        <end position="518"/>
    </location>
</feature>
<feature type="region of interest" description="Disordered" evidence="2">
    <location>
        <begin position="138"/>
        <end position="190"/>
    </location>
</feature>
<dbReference type="Pfam" id="PF15717">
    <property type="entry name" value="PCM1_C"/>
    <property type="match status" value="2"/>
</dbReference>
<evidence type="ECO:0000259" key="3">
    <source>
        <dbReference type="Pfam" id="PF15717"/>
    </source>
</evidence>
<feature type="region of interest" description="Disordered" evidence="2">
    <location>
        <begin position="1"/>
        <end position="44"/>
    </location>
</feature>
<dbReference type="OrthoDB" id="8191748at2759"/>
<evidence type="ECO:0000313" key="4">
    <source>
        <dbReference type="EMBL" id="GFG31287.1"/>
    </source>
</evidence>
<evidence type="ECO:0000256" key="2">
    <source>
        <dbReference type="SAM" id="MobiDB-lite"/>
    </source>
</evidence>
<dbReference type="GO" id="GO:0071539">
    <property type="term" value="P:protein localization to centrosome"/>
    <property type="evidence" value="ECO:0007669"/>
    <property type="project" value="InterPro"/>
</dbReference>
<dbReference type="InterPro" id="IPR024138">
    <property type="entry name" value="Pericentriolar_Pcm1"/>
</dbReference>
<dbReference type="PANTHER" id="PTHR14164">
    <property type="entry name" value="PERICENTRIOLAR MATERIAL 1-RELATED"/>
    <property type="match status" value="1"/>
</dbReference>
<feature type="region of interest" description="Disordered" evidence="2">
    <location>
        <begin position="299"/>
        <end position="318"/>
    </location>
</feature>
<feature type="compositionally biased region" description="Polar residues" evidence="2">
    <location>
        <begin position="1062"/>
        <end position="1087"/>
    </location>
</feature>
<feature type="compositionally biased region" description="Polar residues" evidence="2">
    <location>
        <begin position="1142"/>
        <end position="1155"/>
    </location>
</feature>
<keyword evidence="1" id="KW-0175">Coiled coil</keyword>
<feature type="coiled-coil region" evidence="1">
    <location>
        <begin position="533"/>
        <end position="610"/>
    </location>
</feature>
<dbReference type="GO" id="GO:0036064">
    <property type="term" value="C:ciliary basal body"/>
    <property type="evidence" value="ECO:0007669"/>
    <property type="project" value="TreeGrafter"/>
</dbReference>
<feature type="compositionally biased region" description="Polar residues" evidence="2">
    <location>
        <begin position="1461"/>
        <end position="1480"/>
    </location>
</feature>
<feature type="region of interest" description="Disordered" evidence="2">
    <location>
        <begin position="1793"/>
        <end position="1821"/>
    </location>
</feature>
<feature type="compositionally biased region" description="Low complexity" evidence="2">
    <location>
        <begin position="405"/>
        <end position="415"/>
    </location>
</feature>
<dbReference type="GO" id="GO:0034454">
    <property type="term" value="P:microtubule anchoring at centrosome"/>
    <property type="evidence" value="ECO:0007669"/>
    <property type="project" value="InterPro"/>
</dbReference>
<feature type="compositionally biased region" description="Polar residues" evidence="2">
    <location>
        <begin position="140"/>
        <end position="152"/>
    </location>
</feature>
<proteinExistence type="predicted"/>
<feature type="compositionally biased region" description="Polar residues" evidence="2">
    <location>
        <begin position="1210"/>
        <end position="1224"/>
    </location>
</feature>
<feature type="region of interest" description="Disordered" evidence="2">
    <location>
        <begin position="663"/>
        <end position="693"/>
    </location>
</feature>
<reference evidence="5" key="1">
    <citation type="submission" date="2020-01" db="EMBL/GenBank/DDBJ databases">
        <title>Draft genome sequence of the Termite Coptotermes fromosanus.</title>
        <authorList>
            <person name="Itakura S."/>
            <person name="Yosikawa Y."/>
            <person name="Umezawa K."/>
        </authorList>
    </citation>
    <scope>NUCLEOTIDE SEQUENCE [LARGE SCALE GENOMIC DNA]</scope>
</reference>
<feature type="region of interest" description="Disordered" evidence="2">
    <location>
        <begin position="351"/>
        <end position="419"/>
    </location>
</feature>
<comment type="caution">
    <text evidence="4">The sequence shown here is derived from an EMBL/GenBank/DDBJ whole genome shotgun (WGS) entry which is preliminary data.</text>
</comment>
<feature type="coiled-coil region" evidence="1">
    <location>
        <begin position="433"/>
        <end position="460"/>
    </location>
</feature>
<feature type="compositionally biased region" description="Polar residues" evidence="2">
    <location>
        <begin position="1184"/>
        <end position="1196"/>
    </location>
</feature>
<organism evidence="4 5">
    <name type="scientific">Coptotermes formosanus</name>
    <name type="common">Formosan subterranean termite</name>
    <dbReference type="NCBI Taxonomy" id="36987"/>
    <lineage>
        <taxon>Eukaryota</taxon>
        <taxon>Metazoa</taxon>
        <taxon>Ecdysozoa</taxon>
        <taxon>Arthropoda</taxon>
        <taxon>Hexapoda</taxon>
        <taxon>Insecta</taxon>
        <taxon>Pterygota</taxon>
        <taxon>Neoptera</taxon>
        <taxon>Polyneoptera</taxon>
        <taxon>Dictyoptera</taxon>
        <taxon>Blattodea</taxon>
        <taxon>Blattoidea</taxon>
        <taxon>Termitoidae</taxon>
        <taxon>Rhinotermitidae</taxon>
        <taxon>Coptotermes</taxon>
    </lineage>
</organism>
<keyword evidence="5" id="KW-1185">Reference proteome</keyword>
<dbReference type="InParanoid" id="A0A6L2PML4"/>
<feature type="compositionally biased region" description="Basic and acidic residues" evidence="2">
    <location>
        <begin position="1810"/>
        <end position="1819"/>
    </location>
</feature>
<feature type="domain" description="Pericentriolar material 1 protein C-terminal" evidence="3">
    <location>
        <begin position="1488"/>
        <end position="1598"/>
    </location>
</feature>
<sequence length="2046" mass="222007">MNRCTPDVNGHSEGSASTSSSSRRSRTPHNVLPDRESKSTNITKMPDRNQVVCRLNQIHDYIKQTSSLMDTLKNSGDPRHLAHYHKLSKMVADLRESEGKLQAFLPSLDKDFEPKVQETKSGKSIVECGPEVGNCASDLPSVSVNSHASSVTPGGGRRLAEGSSSGRPESEELSGAVLKSSDSARRNELKMKVEESQRRLQVLQEHQAALLTLQQKAQDQLKEARAAQGMLMARAVGIQCPGAVLPVGEERSAGCTNGTSNSQAPVTQHGVSTSASLQGNIQHIADRLHALHEFHENRNQVGLGSSKDGSEDGEAECSDCEPDYVVRDKIAELNVMKAQLAQLKGIVPAAQNAGGSNGTMETGIEDGQGAREDGEELEHEEQAVNLRRQKRDRSKRGSVKGVACSNSNTSASGSSKPDNIVQAGSEVERARDIQHKTVQLQEAKARLQHLQDLLAAVTEFRNRGQPLPDQYIDLLSQEAAREEGQVDGGKAEILQCTTSGVQRHSVERERTPVKHQVHESGLPEGCEVTLEVVQAMTRDLRQQTLNLQEERERLVSARRELGKLQRELPRREKKTNTQVDAQTHQQLLLQAELQAKRRELEELMRKDQGQTSSINQDVCSDISADKSEAPGYSFLAEGTTNATWGGSTQGTLDDLAEQDNDIQEQSAGYSSDEGREEDEEEEQAFAASSSQQLRQVQLNNSNTNNATSTNKDPLSQTATTTRDLLSMSLESGRLSLSGNVNTTHSNATSVTGSGSLVPPPAVGCSRAQRQGPASHNVWRKASTDSGASVPRAVWTPSSQQVRQENLCTAEELVSSSNNLDTNNSSSSATLHNAGLMNSNSNTNWWQQQALQLQHQLEVTSNLCQRMLLEQAQQQHGSNLLAAVGSGSSLLPQWGFPPPPYPTTPHPQAHSVATGGLAGHLLPVSVTSVPDVYYQQLLAASQLQQQQMMLTTVNHCCQLLWLQQREIMALRSAVHALQEKASCENGTQGGETYASPIVIGQPEEAILITSNQNSVRPTPHQSHSNLTRLQQTTTTPSLTTITPHQNLKLSYSGGLFPSPEEMTGSSGVTSAHSLPNLSQTTTSANSVFSPHHADAGPSNMHLNNVVPNFSLTPAQNLPASTIALSFPMNNNVNFNNRSQQQPLSSLIQCSAPQSGSGAPWLQQGASGGTPGLLQGHTAPSPVPALNNQVPPGNRANNYWDNFRSYSRQNLLSTSTKSNEGVSHSPSPLVDRSHNTLRGSFTQSSSFATVDPQLSTSVMSQGMGAVVTGPEQNMSRKEKLNAEQCQNSQDNMSLSEPAHNNVSDTTGLHDQVVGMPGSANCHRRLRDRHNSSDIQLQQNISRPRAQRQILVNENDPRDSQLQANVPGLSGLVGCASSAAADDNFSSVPEFHLESDIMMDISNMSLTGQDIQNNQNFALTSESLSSYRCSPGSRDNELCEYLHVQSEAAASVRALNRMKAPKSSLPSVSESQQNCTTASTTEQKPQHVRSALFEALSDSVYSEVAALISANENRPHFLIQLFRDLQMISSDPLRQRTLQSIQEVVSRSLASTAVESCRQPHADIQQPSETENVAVGHEHFMSRSAVSCDEENVKDEVGNQLAQSVTSSVMGQGSDAQCLSNLMVRCESGSGPHSIAEGEEGAAALLPSAHSSPRALPRNAAWNVKDGMSLPIELPGRSSKLDWEVQAVLVDLLPFLKAHLDDTCSSCLLEGIRRLTLQLVRAQNLSHIAGTTQHSSQPSRLSCCYQGQLDPLLEDALLKFQGCRLRDICEELLTVVAEVLLNELTFLRLVGTVSRGDSSNEGNEECCKNSVTRHHDPEERTKCGGIMHQPAETTQHFLTSETGSHTYHESRDTALGAKAYNGDLAEADQSHHEESVGGIPELEAESAASMSVAEEVPSEGHSIQAEGTSTNDSCIVNNAVAASENDLLQADDRVAISDETADFTKTEMEEEWEVEQDREQGLDRVPTRLSTDQQRAAPCSGSSTPERDCHSFIPHPANQPDTQPKIPFFDNSYAIHVFRSYLCCRPTLSFRCSRSLMLMKMLLALVRCA</sequence>
<feature type="compositionally biased region" description="Acidic residues" evidence="2">
    <location>
        <begin position="674"/>
        <end position="683"/>
    </location>
</feature>
<feature type="domain" description="Pericentriolar material 1 protein C-terminal" evidence="3">
    <location>
        <begin position="1675"/>
        <end position="1832"/>
    </location>
</feature>
<dbReference type="Proteomes" id="UP000502823">
    <property type="component" value="Unassembled WGS sequence"/>
</dbReference>
<feature type="region of interest" description="Disordered" evidence="2">
    <location>
        <begin position="1881"/>
        <end position="1906"/>
    </location>
</feature>